<dbReference type="Gene3D" id="1.10.150.250">
    <property type="entry name" value="Flavinator of succinate dehydrogenase"/>
    <property type="match status" value="1"/>
</dbReference>
<keyword evidence="3" id="KW-0143">Chaperone</keyword>
<reference evidence="5" key="1">
    <citation type="journal article" date="2019" name="Int. J. Syst. Evol. Microbiol.">
        <title>The Global Catalogue of Microorganisms (GCM) 10K type strain sequencing project: providing services to taxonomists for standard genome sequencing and annotation.</title>
        <authorList>
            <consortium name="The Broad Institute Genomics Platform"/>
            <consortium name="The Broad Institute Genome Sequencing Center for Infectious Disease"/>
            <person name="Wu L."/>
            <person name="Ma J."/>
        </authorList>
    </citation>
    <scope>NUCLEOTIDE SEQUENCE [LARGE SCALE GENOMIC DNA]</scope>
    <source>
        <strain evidence="5">CGMCC 1.12664</strain>
    </source>
</reference>
<evidence type="ECO:0000313" key="5">
    <source>
        <dbReference type="Proteomes" id="UP000612855"/>
    </source>
</evidence>
<dbReference type="GO" id="GO:0006099">
    <property type="term" value="P:tricarboxylic acid cycle"/>
    <property type="evidence" value="ECO:0007669"/>
    <property type="project" value="TreeGrafter"/>
</dbReference>
<comment type="caution">
    <text evidence="4">The sequence shown here is derived from an EMBL/GenBank/DDBJ whole genome shotgun (WGS) entry which is preliminary data.</text>
</comment>
<dbReference type="InterPro" id="IPR036714">
    <property type="entry name" value="SDH_sf"/>
</dbReference>
<evidence type="ECO:0000256" key="1">
    <source>
        <dbReference type="ARBA" id="ARBA00008571"/>
    </source>
</evidence>
<proteinExistence type="inferred from homology"/>
<gene>
    <name evidence="4" type="ORF">GCM10011360_22740</name>
</gene>
<comment type="similarity">
    <text evidence="1">Belongs to the SdhE FAD assembly factor family.</text>
</comment>
<dbReference type="Pfam" id="PF03937">
    <property type="entry name" value="Sdh5"/>
    <property type="match status" value="1"/>
</dbReference>
<accession>A0A917A910</accession>
<dbReference type="PANTHER" id="PTHR12469">
    <property type="entry name" value="PROTEIN EMI5 HOMOLOG, MITOCHONDRIAL"/>
    <property type="match status" value="1"/>
</dbReference>
<protein>
    <recommendedName>
        <fullName evidence="2">FAD assembly factor SdhE</fullName>
    </recommendedName>
</protein>
<dbReference type="EMBL" id="BMFJ01000001">
    <property type="protein sequence ID" value="GGE34322.1"/>
    <property type="molecule type" value="Genomic_DNA"/>
</dbReference>
<dbReference type="SUPFAM" id="SSF109910">
    <property type="entry name" value="YgfY-like"/>
    <property type="match status" value="1"/>
</dbReference>
<dbReference type="Proteomes" id="UP000612855">
    <property type="component" value="Unassembled WGS sequence"/>
</dbReference>
<evidence type="ECO:0000313" key="4">
    <source>
        <dbReference type="EMBL" id="GGE34322.1"/>
    </source>
</evidence>
<organism evidence="4 5">
    <name type="scientific">Primorskyibacter flagellatus</name>
    <dbReference type="NCBI Taxonomy" id="1387277"/>
    <lineage>
        <taxon>Bacteria</taxon>
        <taxon>Pseudomonadati</taxon>
        <taxon>Pseudomonadota</taxon>
        <taxon>Alphaproteobacteria</taxon>
        <taxon>Rhodobacterales</taxon>
        <taxon>Roseobacteraceae</taxon>
        <taxon>Primorskyibacter</taxon>
    </lineage>
</organism>
<dbReference type="AlphaFoldDB" id="A0A917A910"/>
<evidence type="ECO:0000256" key="2">
    <source>
        <dbReference type="ARBA" id="ARBA00019418"/>
    </source>
</evidence>
<dbReference type="RefSeq" id="WP_188477798.1">
    <property type="nucleotide sequence ID" value="NZ_BMFJ01000001.1"/>
</dbReference>
<evidence type="ECO:0000256" key="3">
    <source>
        <dbReference type="ARBA" id="ARBA00023186"/>
    </source>
</evidence>
<dbReference type="InterPro" id="IPR005631">
    <property type="entry name" value="SDH"/>
</dbReference>
<sequence>MAEPREDRIKRMAMRSMRRGMKEMDILMMRFADHHLATMTEAELDLYDVILSENDQDLYLWVTGQAPAPGEIAPMIARIAETASSGPDRTF</sequence>
<keyword evidence="5" id="KW-1185">Reference proteome</keyword>
<name>A0A917A910_9RHOB</name>
<dbReference type="PANTHER" id="PTHR12469:SF2">
    <property type="entry name" value="SUCCINATE DEHYDROGENASE ASSEMBLY FACTOR 2, MITOCHONDRIAL"/>
    <property type="match status" value="1"/>
</dbReference>